<evidence type="ECO:0000313" key="6">
    <source>
        <dbReference type="Proteomes" id="UP000398389"/>
    </source>
</evidence>
<dbReference type="EMBL" id="CABVLU010000001">
    <property type="protein sequence ID" value="VVT45862.1"/>
    <property type="molecule type" value="Genomic_DNA"/>
</dbReference>
<accession>A0A5E8B4V8</accession>
<feature type="binding site" evidence="2">
    <location>
        <position position="101"/>
    </location>
    <ligand>
        <name>Fe cation</name>
        <dbReference type="ChEBI" id="CHEBI:24875"/>
    </ligand>
</feature>
<dbReference type="CDD" id="cd02909">
    <property type="entry name" value="cupin_pirin_N"/>
    <property type="match status" value="1"/>
</dbReference>
<evidence type="ECO:0000259" key="4">
    <source>
        <dbReference type="Pfam" id="PF02678"/>
    </source>
</evidence>
<reference evidence="5 6" key="1">
    <citation type="submission" date="2019-09" db="EMBL/GenBank/DDBJ databases">
        <authorList>
            <person name="Brejova B."/>
        </authorList>
    </citation>
    <scope>NUCLEOTIDE SEQUENCE [LARGE SCALE GENOMIC DNA]</scope>
</reference>
<comment type="similarity">
    <text evidence="1 3">Belongs to the pirin family.</text>
</comment>
<dbReference type="InterPro" id="IPR014710">
    <property type="entry name" value="RmlC-like_jellyroll"/>
</dbReference>
<keyword evidence="2" id="KW-0479">Metal-binding</keyword>
<feature type="binding site" evidence="2">
    <location>
        <position position="99"/>
    </location>
    <ligand>
        <name>Fe cation</name>
        <dbReference type="ChEBI" id="CHEBI:24875"/>
    </ligand>
</feature>
<dbReference type="OrthoDB" id="198735at2759"/>
<protein>
    <recommendedName>
        <fullName evidence="4">Pirin N-terminal domain-containing protein</fullName>
    </recommendedName>
</protein>
<sequence length="352" mass="39303">MKKTISSIIAARLMAEGVGASVRRSIGSRHLRQLSPFLLLDYMETANTEASFPDHPHRGLETVTYVLQGTIEHEDFTGSRGVLGPGDCQVMTAGKGIMHAEVPKPPENGAGLLPATGIQLWVDLPADFKNVDPHYRDLRRNFIPVTEPAPGLRLYSLSKETSITKTPIWFLYYKWFGTNEPLRFESPVIPPGWASFIYVTKGQLTIGNGRSTGGEDASSNRSILENQSNLNENTLESQLIVGDKVLGEHDLAAFERSHEAEEKIVVDLPVDLPVTHTAFGNDEKSSVEFLICAGQPLEQPVFRDMFFVELSKEDLRQSKVDYRDKTNGFERGRDWKSKIAGSINYKFTYKTK</sequence>
<dbReference type="GO" id="GO:0046872">
    <property type="term" value="F:metal ion binding"/>
    <property type="evidence" value="ECO:0007669"/>
    <property type="project" value="UniProtKB-KW"/>
</dbReference>
<feature type="binding site" evidence="2">
    <location>
        <position position="57"/>
    </location>
    <ligand>
        <name>Fe cation</name>
        <dbReference type="ChEBI" id="CHEBI:24875"/>
    </ligand>
</feature>
<evidence type="ECO:0000256" key="3">
    <source>
        <dbReference type="RuleBase" id="RU003457"/>
    </source>
</evidence>
<evidence type="ECO:0000313" key="5">
    <source>
        <dbReference type="EMBL" id="VVT45862.1"/>
    </source>
</evidence>
<evidence type="ECO:0000256" key="2">
    <source>
        <dbReference type="PIRSR" id="PIRSR006232-1"/>
    </source>
</evidence>
<dbReference type="PANTHER" id="PTHR13903">
    <property type="entry name" value="PIRIN-RELATED"/>
    <property type="match status" value="1"/>
</dbReference>
<dbReference type="InterPro" id="IPR011051">
    <property type="entry name" value="RmlC_Cupin_sf"/>
</dbReference>
<dbReference type="InterPro" id="IPR012093">
    <property type="entry name" value="Pirin"/>
</dbReference>
<organism evidence="5 6">
    <name type="scientific">Magnusiomyces paraingens</name>
    <dbReference type="NCBI Taxonomy" id="2606893"/>
    <lineage>
        <taxon>Eukaryota</taxon>
        <taxon>Fungi</taxon>
        <taxon>Dikarya</taxon>
        <taxon>Ascomycota</taxon>
        <taxon>Saccharomycotina</taxon>
        <taxon>Dipodascomycetes</taxon>
        <taxon>Dipodascales</taxon>
        <taxon>Dipodascaceae</taxon>
        <taxon>Magnusiomyces</taxon>
    </lineage>
</organism>
<keyword evidence="6" id="KW-1185">Reference proteome</keyword>
<dbReference type="GeneID" id="43579751"/>
<dbReference type="Pfam" id="PF02678">
    <property type="entry name" value="Pirin"/>
    <property type="match status" value="1"/>
</dbReference>
<keyword evidence="2" id="KW-0408">Iron</keyword>
<dbReference type="RefSeq" id="XP_031851542.1">
    <property type="nucleotide sequence ID" value="XM_031995651.1"/>
</dbReference>
<dbReference type="PANTHER" id="PTHR13903:SF8">
    <property type="entry name" value="PIRIN"/>
    <property type="match status" value="1"/>
</dbReference>
<dbReference type="SUPFAM" id="SSF51182">
    <property type="entry name" value="RmlC-like cupins"/>
    <property type="match status" value="2"/>
</dbReference>
<dbReference type="InterPro" id="IPR003829">
    <property type="entry name" value="Pirin_N_dom"/>
</dbReference>
<feature type="domain" description="Pirin N-terminal" evidence="4">
    <location>
        <begin position="21"/>
        <end position="122"/>
    </location>
</feature>
<dbReference type="Proteomes" id="UP000398389">
    <property type="component" value="Unassembled WGS sequence"/>
</dbReference>
<proteinExistence type="inferred from homology"/>
<comment type="cofactor">
    <cofactor evidence="2">
        <name>Fe cation</name>
        <dbReference type="ChEBI" id="CHEBI:24875"/>
    </cofactor>
    <text evidence="2">Binds 1 Fe cation per subunit.</text>
</comment>
<dbReference type="Gene3D" id="2.60.120.10">
    <property type="entry name" value="Jelly Rolls"/>
    <property type="match status" value="1"/>
</dbReference>
<dbReference type="PIRSF" id="PIRSF006232">
    <property type="entry name" value="Pirin"/>
    <property type="match status" value="1"/>
</dbReference>
<feature type="binding site" evidence="2">
    <location>
        <position position="55"/>
    </location>
    <ligand>
        <name>Fe cation</name>
        <dbReference type="ChEBI" id="CHEBI:24875"/>
    </ligand>
</feature>
<dbReference type="AlphaFoldDB" id="A0A5E8B4V8"/>
<name>A0A5E8B4V8_9ASCO</name>
<gene>
    <name evidence="5" type="ORF">SAPINGB_P000928</name>
</gene>
<evidence type="ECO:0000256" key="1">
    <source>
        <dbReference type="ARBA" id="ARBA00008416"/>
    </source>
</evidence>